<dbReference type="InterPro" id="IPR035093">
    <property type="entry name" value="RelE/ParE_toxin_dom_sf"/>
</dbReference>
<organism evidence="2 3">
    <name type="scientific">Cupriavidus oxalaticus</name>
    <dbReference type="NCBI Taxonomy" id="96344"/>
    <lineage>
        <taxon>Bacteria</taxon>
        <taxon>Pseudomonadati</taxon>
        <taxon>Pseudomonadota</taxon>
        <taxon>Betaproteobacteria</taxon>
        <taxon>Burkholderiales</taxon>
        <taxon>Burkholderiaceae</taxon>
        <taxon>Cupriavidus</taxon>
    </lineage>
</organism>
<proteinExistence type="predicted"/>
<dbReference type="EMBL" id="CP032520">
    <property type="protein sequence ID" value="QEZ48908.1"/>
    <property type="molecule type" value="Genomic_DNA"/>
</dbReference>
<evidence type="ECO:0000313" key="2">
    <source>
        <dbReference type="EMBL" id="QEZ48908.1"/>
    </source>
</evidence>
<keyword evidence="1" id="KW-1277">Toxin-antitoxin system</keyword>
<dbReference type="Proteomes" id="UP000325743">
    <property type="component" value="Plasmid unnamed1"/>
</dbReference>
<reference evidence="2 3" key="1">
    <citation type="submission" date="2018-09" db="EMBL/GenBank/DDBJ databases">
        <title>Complete genome sequence of Cupriavidus oxalaticus T2, a bacterium capable of phenol tolerance and degradation.</title>
        <authorList>
            <person name="Yan J."/>
        </authorList>
    </citation>
    <scope>NUCLEOTIDE SEQUENCE [LARGE SCALE GENOMIC DNA]</scope>
    <source>
        <strain evidence="2 3">T2</strain>
        <plasmid evidence="2 3">unnamed1</plasmid>
    </source>
</reference>
<name>A0A5P3VSC0_9BURK</name>
<evidence type="ECO:0000313" key="3">
    <source>
        <dbReference type="Proteomes" id="UP000325743"/>
    </source>
</evidence>
<keyword evidence="2" id="KW-0614">Plasmid</keyword>
<evidence type="ECO:0000256" key="1">
    <source>
        <dbReference type="ARBA" id="ARBA00022649"/>
    </source>
</evidence>
<sequence>MLTLNLTNDAVKFVNGLPPKQYTQVMRKVIDLLRNPRPNDSIQLKGATDGERRTDIGEYRIIYRHDEVALYVDVIGKRNDGAAYR</sequence>
<protein>
    <submittedName>
        <fullName evidence="2">Type II toxin-antitoxin system RelE/ParE family toxin</fullName>
    </submittedName>
</protein>
<dbReference type="AlphaFoldDB" id="A0A5P3VSC0"/>
<dbReference type="Gene3D" id="3.30.2310.20">
    <property type="entry name" value="RelE-like"/>
    <property type="match status" value="1"/>
</dbReference>
<accession>A0A5P3VSC0</accession>
<geneLocation type="plasmid" evidence="2">
    <name>unnamed1</name>
</geneLocation>
<gene>
    <name evidence="2" type="ORF">D2917_32105</name>
</gene>
<dbReference type="RefSeq" id="WP_151073141.1">
    <property type="nucleotide sequence ID" value="NZ_CP032520.1"/>
</dbReference>
<dbReference type="InterPro" id="IPR007712">
    <property type="entry name" value="RelE/ParE_toxin"/>
</dbReference>
<dbReference type="Pfam" id="PF05016">
    <property type="entry name" value="ParE_toxin"/>
    <property type="match status" value="1"/>
</dbReference>
<dbReference type="SUPFAM" id="SSF143011">
    <property type="entry name" value="RelE-like"/>
    <property type="match status" value="1"/>
</dbReference>